<sequence>MERNQSKLEALRAALAAGEDSGPSTEFDVGRRIDELVAQAAGADLMDDFRAGRLVRSSEPADVSELP</sequence>
<dbReference type="InterPro" id="IPR038296">
    <property type="entry name" value="ParD_sf"/>
</dbReference>
<organism evidence="1 2">
    <name type="scientific">Nocardia cyriacigeorgica</name>
    <dbReference type="NCBI Taxonomy" id="135487"/>
    <lineage>
        <taxon>Bacteria</taxon>
        <taxon>Bacillati</taxon>
        <taxon>Actinomycetota</taxon>
        <taxon>Actinomycetes</taxon>
        <taxon>Mycobacteriales</taxon>
        <taxon>Nocardiaceae</taxon>
        <taxon>Nocardia</taxon>
    </lineage>
</organism>
<evidence type="ECO:0000313" key="1">
    <source>
        <dbReference type="EMBL" id="VFA96339.1"/>
    </source>
</evidence>
<dbReference type="EMBL" id="LR215973">
    <property type="protein sequence ID" value="VFA96339.1"/>
    <property type="molecule type" value="Genomic_DNA"/>
</dbReference>
<gene>
    <name evidence="1" type="ORF">NCTC10797_00088</name>
</gene>
<dbReference type="Proteomes" id="UP000290439">
    <property type="component" value="Chromosome"/>
</dbReference>
<accession>A0A4U8VVI5</accession>
<evidence type="ECO:0000313" key="2">
    <source>
        <dbReference type="Proteomes" id="UP000290439"/>
    </source>
</evidence>
<dbReference type="RefSeq" id="WP_130915538.1">
    <property type="nucleotide sequence ID" value="NZ_LR215973.1"/>
</dbReference>
<dbReference type="Gene3D" id="6.10.10.120">
    <property type="entry name" value="Antitoxin ParD1-like"/>
    <property type="match status" value="1"/>
</dbReference>
<dbReference type="Pfam" id="PF03693">
    <property type="entry name" value="ParD_antitoxin"/>
    <property type="match status" value="1"/>
</dbReference>
<reference evidence="1 2" key="1">
    <citation type="submission" date="2019-02" db="EMBL/GenBank/DDBJ databases">
        <authorList>
            <consortium name="Pathogen Informatics"/>
        </authorList>
    </citation>
    <scope>NUCLEOTIDE SEQUENCE [LARGE SCALE GENOMIC DNA]</scope>
    <source>
        <strain evidence="1 2">3012STDY6756504</strain>
    </source>
</reference>
<name>A0A4U8VVI5_9NOCA</name>
<protein>
    <submittedName>
        <fullName evidence="1">Uncharacterized protein</fullName>
    </submittedName>
</protein>
<proteinExistence type="predicted"/>
<dbReference type="AlphaFoldDB" id="A0A4U8VVI5"/>
<dbReference type="InterPro" id="IPR022789">
    <property type="entry name" value="ParD"/>
</dbReference>